<dbReference type="PANTHER" id="PTHR43066">
    <property type="entry name" value="RHOMBOID-RELATED PROTEIN"/>
    <property type="match status" value="1"/>
</dbReference>
<dbReference type="GO" id="GO:0016020">
    <property type="term" value="C:membrane"/>
    <property type="evidence" value="ECO:0007669"/>
    <property type="project" value="UniProtKB-SubCell"/>
</dbReference>
<feature type="domain" description="Peptidase S54 rhomboid" evidence="9">
    <location>
        <begin position="81"/>
        <end position="226"/>
    </location>
</feature>
<evidence type="ECO:0000256" key="2">
    <source>
        <dbReference type="ARBA" id="ARBA00009045"/>
    </source>
</evidence>
<comment type="subcellular location">
    <subcellularLocation>
        <location evidence="1">Membrane</location>
        <topology evidence="1">Multi-pass membrane protein</topology>
    </subcellularLocation>
</comment>
<dbReference type="eggNOG" id="KOG2632">
    <property type="taxonomic scope" value="Eukaryota"/>
</dbReference>
<keyword evidence="6 8" id="KW-1133">Transmembrane helix</keyword>
<dbReference type="SUPFAM" id="SSF144091">
    <property type="entry name" value="Rhomboid-like"/>
    <property type="match status" value="1"/>
</dbReference>
<dbReference type="GO" id="GO:0004252">
    <property type="term" value="F:serine-type endopeptidase activity"/>
    <property type="evidence" value="ECO:0007669"/>
    <property type="project" value="InterPro"/>
</dbReference>
<keyword evidence="7 8" id="KW-0472">Membrane</keyword>
<feature type="transmembrane region" description="Helical" evidence="8">
    <location>
        <begin position="209"/>
        <end position="227"/>
    </location>
</feature>
<evidence type="ECO:0000259" key="9">
    <source>
        <dbReference type="Pfam" id="PF01694"/>
    </source>
</evidence>
<dbReference type="KEGG" id="bpg:Bathy08g00070"/>
<dbReference type="EMBL" id="FO082271">
    <property type="protein sequence ID" value="CCO17508.1"/>
    <property type="molecule type" value="Genomic_DNA"/>
</dbReference>
<proteinExistence type="inferred from homology"/>
<dbReference type="GeneID" id="19013986"/>
<organism evidence="10 11">
    <name type="scientific">Bathycoccus prasinos</name>
    <dbReference type="NCBI Taxonomy" id="41875"/>
    <lineage>
        <taxon>Eukaryota</taxon>
        <taxon>Viridiplantae</taxon>
        <taxon>Chlorophyta</taxon>
        <taxon>Mamiellophyceae</taxon>
        <taxon>Mamiellales</taxon>
        <taxon>Bathycoccaceae</taxon>
        <taxon>Bathycoccus</taxon>
    </lineage>
</organism>
<keyword evidence="4 8" id="KW-0812">Transmembrane</keyword>
<comment type="similarity">
    <text evidence="2">Belongs to the peptidase S54 family.</text>
</comment>
<evidence type="ECO:0000256" key="6">
    <source>
        <dbReference type="ARBA" id="ARBA00022989"/>
    </source>
</evidence>
<dbReference type="InterPro" id="IPR022764">
    <property type="entry name" value="Peptidase_S54_rhomboid_dom"/>
</dbReference>
<feature type="transmembrane region" description="Helical" evidence="8">
    <location>
        <begin position="123"/>
        <end position="146"/>
    </location>
</feature>
<name>K8F7E8_9CHLO</name>
<evidence type="ECO:0000256" key="4">
    <source>
        <dbReference type="ARBA" id="ARBA00022692"/>
    </source>
</evidence>
<evidence type="ECO:0000313" key="11">
    <source>
        <dbReference type="Proteomes" id="UP000198341"/>
    </source>
</evidence>
<evidence type="ECO:0000256" key="1">
    <source>
        <dbReference type="ARBA" id="ARBA00004141"/>
    </source>
</evidence>
<dbReference type="PANTHER" id="PTHR43066:SF1">
    <property type="entry name" value="RHOMBOID PROTEIN 2"/>
    <property type="match status" value="1"/>
</dbReference>
<accession>K8F7E8</accession>
<evidence type="ECO:0000313" key="10">
    <source>
        <dbReference type="EMBL" id="CCO17508.1"/>
    </source>
</evidence>
<evidence type="ECO:0000256" key="3">
    <source>
        <dbReference type="ARBA" id="ARBA00022670"/>
    </source>
</evidence>
<dbReference type="AlphaFoldDB" id="K8F7E8"/>
<reference evidence="10 11" key="1">
    <citation type="submission" date="2011-10" db="EMBL/GenBank/DDBJ databases">
        <authorList>
            <person name="Genoscope - CEA"/>
        </authorList>
    </citation>
    <scope>NUCLEOTIDE SEQUENCE [LARGE SCALE GENOMIC DNA]</scope>
    <source>
        <strain evidence="10 11">RCC 1105</strain>
    </source>
</reference>
<evidence type="ECO:0000256" key="8">
    <source>
        <dbReference type="SAM" id="Phobius"/>
    </source>
</evidence>
<evidence type="ECO:0000256" key="5">
    <source>
        <dbReference type="ARBA" id="ARBA00022801"/>
    </source>
</evidence>
<keyword evidence="3" id="KW-0645">Protease</keyword>
<dbReference type="InterPro" id="IPR035952">
    <property type="entry name" value="Rhomboid-like_sf"/>
</dbReference>
<dbReference type="RefSeq" id="XP_007511387.1">
    <property type="nucleotide sequence ID" value="XM_007511325.1"/>
</dbReference>
<keyword evidence="11" id="KW-1185">Reference proteome</keyword>
<gene>
    <name evidence="10" type="ORF">Bathy08g00070</name>
</gene>
<dbReference type="Gene3D" id="1.20.1540.10">
    <property type="entry name" value="Rhomboid-like"/>
    <property type="match status" value="1"/>
</dbReference>
<protein>
    <recommendedName>
        <fullName evidence="9">Peptidase S54 rhomboid domain-containing protein</fullName>
    </recommendedName>
</protein>
<dbReference type="Pfam" id="PF01694">
    <property type="entry name" value="Rhomboid"/>
    <property type="match status" value="1"/>
</dbReference>
<keyword evidence="5" id="KW-0378">Hydrolase</keyword>
<dbReference type="OrthoDB" id="10257275at2759"/>
<dbReference type="GO" id="GO:0006508">
    <property type="term" value="P:proteolysis"/>
    <property type="evidence" value="ECO:0007669"/>
    <property type="project" value="UniProtKB-KW"/>
</dbReference>
<dbReference type="Proteomes" id="UP000198341">
    <property type="component" value="Chromosome 8"/>
</dbReference>
<evidence type="ECO:0000256" key="7">
    <source>
        <dbReference type="ARBA" id="ARBA00023136"/>
    </source>
</evidence>
<sequence>MFRAGGFGRGRRGSGINPFFYYYAYRMYQQYQAVPNKPHGTLVVMAVMASYYFEVFPLLNDIIGDISSACFSPAKVLRDFELQRTLFSSFVHGDELHLAYNLSSLLTKGIKLEERYGGKAEKFVLLFCLVSVLTHGFAAIIAGGLFHSGLFDGDVYYNATYGSSGVLFALQTIVLGENPRGNYSFFGLQVPAHRLALTEVGLLYLMNPSTLNLIVHVSGILAGMLVLRPTKVINMLKYIFGFNLFGGFSNFSNNNRAREGRRGEGRNTPRLNGKRCVMTGLTGEQASLNGTWASIVRVLENGNKVVVKLDDETTTRGEIAVDRENVLPI</sequence>